<keyword evidence="2" id="KW-1185">Reference proteome</keyword>
<comment type="caution">
    <text evidence="1">The sequence shown here is derived from an EMBL/GenBank/DDBJ whole genome shotgun (WGS) entry which is preliminary data.</text>
</comment>
<proteinExistence type="predicted"/>
<name>A0A812P2S2_SYMPI</name>
<accession>A0A812P2S2</accession>
<dbReference type="EMBL" id="CAJNIZ010012525">
    <property type="protein sequence ID" value="CAE7334959.1"/>
    <property type="molecule type" value="Genomic_DNA"/>
</dbReference>
<protein>
    <submittedName>
        <fullName evidence="1">Uncharacterized protein</fullName>
    </submittedName>
</protein>
<organism evidence="1 2">
    <name type="scientific">Symbiodinium pilosum</name>
    <name type="common">Dinoflagellate</name>
    <dbReference type="NCBI Taxonomy" id="2952"/>
    <lineage>
        <taxon>Eukaryota</taxon>
        <taxon>Sar</taxon>
        <taxon>Alveolata</taxon>
        <taxon>Dinophyceae</taxon>
        <taxon>Suessiales</taxon>
        <taxon>Symbiodiniaceae</taxon>
        <taxon>Symbiodinium</taxon>
    </lineage>
</organism>
<evidence type="ECO:0000313" key="1">
    <source>
        <dbReference type="EMBL" id="CAE7334959.1"/>
    </source>
</evidence>
<dbReference type="Pfam" id="PF05345">
    <property type="entry name" value="He_PIG"/>
    <property type="match status" value="1"/>
</dbReference>
<dbReference type="AlphaFoldDB" id="A0A812P2S2"/>
<feature type="non-terminal residue" evidence="1">
    <location>
        <position position="1"/>
    </location>
</feature>
<reference evidence="1" key="1">
    <citation type="submission" date="2021-02" db="EMBL/GenBank/DDBJ databases">
        <authorList>
            <person name="Dougan E. K."/>
            <person name="Rhodes N."/>
            <person name="Thang M."/>
            <person name="Chan C."/>
        </authorList>
    </citation>
    <scope>NUCLEOTIDE SEQUENCE</scope>
</reference>
<dbReference type="Gene3D" id="2.60.40.10">
    <property type="entry name" value="Immunoglobulins"/>
    <property type="match status" value="1"/>
</dbReference>
<evidence type="ECO:0000313" key="2">
    <source>
        <dbReference type="Proteomes" id="UP000649617"/>
    </source>
</evidence>
<dbReference type="Proteomes" id="UP000649617">
    <property type="component" value="Unassembled WGS sequence"/>
</dbReference>
<dbReference type="InterPro" id="IPR013783">
    <property type="entry name" value="Ig-like_fold"/>
</dbReference>
<sequence length="1210" mass="133267">ARGDRSLLEDVFGGSCEYFWRYQNALDRVQLSEEHAQDPRRAELQAGLETAKAVLQDIGSFKVWLLEMTPPTDLVYEGLGTWPLERIQLEPTLKGCNKATARFMSTPALPSCLKLDRTSGEIAGTVEDPEDDVWAQSYTIIASNAAGMTCAEVNFSGRSLPPKIMKYAGIPGETVRCMVGQKICWLPKIAGGACHWSVQPALPDGIWIDEESGCIFGSAAVAAENVLYSVTATNGGGSDSFKFELSVEGMQPTQPAACLACDGAGCGLCSKKKDLDLQKPAAVCQLEWRKERRPEHSGWTSHSFLHALLEDGRTMRVQRFEGSDALVSWFWPGQEPTAGTIYKDRVARADSLKPKLTSAELRDVAEMKASCAYDTAYHNCHHFARDVWNAVVVASLQCQHYPDRLKIGLLRGASMPLRVVAHGYEKAVLLEEHAALRLREKRCGWAGTRFQRQRSSVLDVSTVRRRAVASALVIAALGVVLVFGKSASSPGALPTPEQSEARHGLQAINLDDSTPAESSLQADVSEGGASGEIDGAAAEAMSSEQVEETAPEAADTQMADFNYPEMMAPHANFVEDLDGNVGGITDASDGVPMVADDSSDSGDLEGLGAVTDTAEPAMEPGISQAWPDAVHAAGQLSPFGAGEFRAIPYSSMGDSVEVSDASNVPMDCTGHPQTWSSQKHSWCCGIPGIHCSDSVIIHHHVVVHYNCDVGYSHWATAWSSAKQDACCHQEGRACTVYHCHQGFETSSETWSAAKSAYCCAHFQMGCKVVSYSCTADFDDWQNKWTKKKKEWCCKTVGKGCPKTYSCNTTTENETSTWEKDQQDWCCLHYGVGCPLYSAPYSCKGDDADIREWSEGRQKWCCAHYRHGCSKDVTKPFDCSAGSSWSDGKKAWCCHNEKLGCNSTGHFDCAAGFSNWRRGWSPVKREWCCARERKGCHFTCKQSEKDQWSESEQEYCCDTLHIGCRTASPQSVDCKAGYEHWKTLWTPAKQKWCCKSYGRGCPMPEPFDCEAGLANWHAGWSDKKKAHCCSNFHLGCEHDDAPVDVHVIAHPPAHDCVTGYSTWRQTWSTAKKHYCCHKYELGCDHDHGGGSTPSYADPFDCSAGYAKWRRGWSGKKKAFCCRKYQLGCETHSHPAAEPFDCAAGYDNWQHGWSRHKKAYCCQKYELGCVHGYMGGLHSDAFENVHLHGKPGHVSFVTHHHHIHYHDGFMKK</sequence>
<dbReference type="OrthoDB" id="413576at2759"/>
<gene>
    <name evidence="1" type="ORF">SPIL2461_LOCUS7827</name>
</gene>